<protein>
    <submittedName>
        <fullName evidence="3">RNA-directed DNA polymerase</fullName>
    </submittedName>
</protein>
<dbReference type="InterPro" id="IPR000477">
    <property type="entry name" value="RT_dom"/>
</dbReference>
<dbReference type="PANTHER" id="PTHR34047">
    <property type="entry name" value="NUCLEAR INTRON MATURASE 1, MITOCHONDRIAL-RELATED"/>
    <property type="match status" value="1"/>
</dbReference>
<evidence type="ECO:0000313" key="3">
    <source>
        <dbReference type="EMBL" id="TXI29987.1"/>
    </source>
</evidence>
<keyword evidence="3" id="KW-0548">Nucleotidyltransferase</keyword>
<dbReference type="Proteomes" id="UP000321055">
    <property type="component" value="Unassembled WGS sequence"/>
</dbReference>
<gene>
    <name evidence="3" type="ORF">E6Q60_02880</name>
</gene>
<proteinExistence type="inferred from homology"/>
<dbReference type="InterPro" id="IPR043502">
    <property type="entry name" value="DNA/RNA_pol_sf"/>
</dbReference>
<dbReference type="PANTHER" id="PTHR34047:SF8">
    <property type="entry name" value="PROTEIN YKFC"/>
    <property type="match status" value="1"/>
</dbReference>
<evidence type="ECO:0000313" key="4">
    <source>
        <dbReference type="Proteomes" id="UP000321055"/>
    </source>
</evidence>
<name>A0A5C7VWI0_9PROT</name>
<dbReference type="GO" id="GO:0003964">
    <property type="term" value="F:RNA-directed DNA polymerase activity"/>
    <property type="evidence" value="ECO:0007669"/>
    <property type="project" value="UniProtKB-KW"/>
</dbReference>
<keyword evidence="3" id="KW-0808">Transferase</keyword>
<dbReference type="Gene3D" id="3.30.70.270">
    <property type="match status" value="1"/>
</dbReference>
<reference evidence="3 4" key="1">
    <citation type="submission" date="2018-09" db="EMBL/GenBank/DDBJ databases">
        <title>Metagenome Assembled Genomes from an Advanced Water Purification Facility.</title>
        <authorList>
            <person name="Stamps B.W."/>
            <person name="Spear J.R."/>
        </authorList>
    </citation>
    <scope>NUCLEOTIDE SEQUENCE [LARGE SCALE GENOMIC DNA]</scope>
    <source>
        <strain evidence="3">Bin_54_1</strain>
    </source>
</reference>
<dbReference type="AlphaFoldDB" id="A0A5C7VWI0"/>
<dbReference type="CDD" id="cd01646">
    <property type="entry name" value="RT_Bac_retron_I"/>
    <property type="match status" value="1"/>
</dbReference>
<dbReference type="SUPFAM" id="SSF56672">
    <property type="entry name" value="DNA/RNA polymerases"/>
    <property type="match status" value="1"/>
</dbReference>
<feature type="domain" description="Reverse transcriptase" evidence="2">
    <location>
        <begin position="86"/>
        <end position="290"/>
    </location>
</feature>
<evidence type="ECO:0000259" key="2">
    <source>
        <dbReference type="PROSITE" id="PS50878"/>
    </source>
</evidence>
<comment type="similarity">
    <text evidence="1">Belongs to the bacterial reverse transcriptase family.</text>
</comment>
<dbReference type="PROSITE" id="PS50878">
    <property type="entry name" value="RT_POL"/>
    <property type="match status" value="1"/>
</dbReference>
<dbReference type="InterPro" id="IPR051083">
    <property type="entry name" value="GrpII_Intron_Splice-Mob/Def"/>
</dbReference>
<organism evidence="3 4">
    <name type="scientific">Nitrosomonas oligotropha</name>
    <dbReference type="NCBI Taxonomy" id="42354"/>
    <lineage>
        <taxon>Bacteria</taxon>
        <taxon>Pseudomonadati</taxon>
        <taxon>Pseudomonadota</taxon>
        <taxon>Betaproteobacteria</taxon>
        <taxon>Nitrosomonadales</taxon>
        <taxon>Nitrosomonadaceae</taxon>
        <taxon>Nitrosomonas</taxon>
    </lineage>
</organism>
<sequence>MPDVSLDHFKRAAADIGAHGDNDTLPFDMDNRFIKDKQDDLAKVAYEYFCEVNSKDRKDAAKIINALQIFSERLLVPTGSAGFRITTKLHPFWNVYFNGLGVAIAEKHEPSRSYRAHSYRYIQDEEGLFDRNKSWRAYREATLADGALKKDGAVIVQTDISSFYEHIYHHRLENCINDLFSENSTVAVQIDRLLSKFASGRSFGLPVGGQCARILAELLMTSVDQILSAKGITWHRYVDDFVLITESQEDAYRALSILSHALADYGLSLNRSKTTILSAKHYNDYINTQLGGADDESKALREIDLHFDPYSDSPDENYNALQETVKSLDIQTLLNLELKKAQPDTFLVAQIGRTLKFHFPNIAIQLCATLLNSKNLHSFRASWSTIMRGVAAVRSDNDNDIIFNELDEMLDQIPIHSSHLLQAESNCLHYLKTIRFKRTEKRAQFVLGTYDSTKSESVKRACIDCWRIWKDRPQFITLRNRWHTLGTEEQRMIWLAFADLGDEGRHSRSQVKLSLLKAWALGIEQDNKLTFCKLYEEWAVNVNGI</sequence>
<evidence type="ECO:0000256" key="1">
    <source>
        <dbReference type="ARBA" id="ARBA00034120"/>
    </source>
</evidence>
<comment type="caution">
    <text evidence="3">The sequence shown here is derived from an EMBL/GenBank/DDBJ whole genome shotgun (WGS) entry which is preliminary data.</text>
</comment>
<dbReference type="InterPro" id="IPR043128">
    <property type="entry name" value="Rev_trsase/Diguanyl_cyclase"/>
</dbReference>
<dbReference type="Pfam" id="PF00078">
    <property type="entry name" value="RVT_1"/>
    <property type="match status" value="1"/>
</dbReference>
<keyword evidence="3" id="KW-0695">RNA-directed DNA polymerase</keyword>
<dbReference type="EMBL" id="SSFX01000024">
    <property type="protein sequence ID" value="TXI29987.1"/>
    <property type="molecule type" value="Genomic_DNA"/>
</dbReference>
<accession>A0A5C7VWI0</accession>